<evidence type="ECO:0000313" key="11">
    <source>
        <dbReference type="EMBL" id="OWK34987.1"/>
    </source>
</evidence>
<keyword evidence="5 9" id="KW-1133">Transmembrane helix</keyword>
<evidence type="ECO:0000256" key="2">
    <source>
        <dbReference type="ARBA" id="ARBA00022475"/>
    </source>
</evidence>
<evidence type="ECO:0000256" key="3">
    <source>
        <dbReference type="ARBA" id="ARBA00022692"/>
    </source>
</evidence>
<evidence type="ECO:0000256" key="8">
    <source>
        <dbReference type="SAM" id="MobiDB-lite"/>
    </source>
</evidence>
<feature type="domain" description="Pycsar effector protein" evidence="10">
    <location>
        <begin position="43"/>
        <end position="184"/>
    </location>
</feature>
<evidence type="ECO:0000256" key="4">
    <source>
        <dbReference type="ARBA" id="ARBA00022741"/>
    </source>
</evidence>
<protein>
    <recommendedName>
        <fullName evidence="10">Pycsar effector protein domain-containing protein</fullName>
    </recommendedName>
</protein>
<feature type="transmembrane region" description="Helical" evidence="9">
    <location>
        <begin position="93"/>
        <end position="114"/>
    </location>
</feature>
<keyword evidence="2" id="KW-1003">Cell membrane</keyword>
<dbReference type="Proteomes" id="UP000214646">
    <property type="component" value="Unassembled WGS sequence"/>
</dbReference>
<evidence type="ECO:0000256" key="6">
    <source>
        <dbReference type="ARBA" id="ARBA00023118"/>
    </source>
</evidence>
<dbReference type="AlphaFoldDB" id="A0A225DFX2"/>
<feature type="transmembrane region" description="Helical" evidence="9">
    <location>
        <begin position="65"/>
        <end position="86"/>
    </location>
</feature>
<keyword evidence="7 9" id="KW-0472">Membrane</keyword>
<feature type="transmembrane region" description="Helical" evidence="9">
    <location>
        <begin position="167"/>
        <end position="186"/>
    </location>
</feature>
<feature type="region of interest" description="Disordered" evidence="8">
    <location>
        <begin position="195"/>
        <end position="218"/>
    </location>
</feature>
<reference evidence="12" key="1">
    <citation type="submission" date="2017-06" db="EMBL/GenBank/DDBJ databases">
        <title>Genome analysis of Fimbriiglobus ruber SP5, the first member of the order Planctomycetales with confirmed chitinolytic capability.</title>
        <authorList>
            <person name="Ravin N.V."/>
            <person name="Rakitin A.L."/>
            <person name="Ivanova A.A."/>
            <person name="Beletsky A.V."/>
            <person name="Kulichevskaya I.S."/>
            <person name="Mardanov A.V."/>
            <person name="Dedysh S.N."/>
        </authorList>
    </citation>
    <scope>NUCLEOTIDE SEQUENCE [LARGE SCALE GENOMIC DNA]</scope>
    <source>
        <strain evidence="12">SP5</strain>
    </source>
</reference>
<evidence type="ECO:0000256" key="1">
    <source>
        <dbReference type="ARBA" id="ARBA00004236"/>
    </source>
</evidence>
<dbReference type="Pfam" id="PF18967">
    <property type="entry name" value="PycTM"/>
    <property type="match status" value="1"/>
</dbReference>
<evidence type="ECO:0000256" key="7">
    <source>
        <dbReference type="ARBA" id="ARBA00023136"/>
    </source>
</evidence>
<feature type="compositionally biased region" description="Basic and acidic residues" evidence="8">
    <location>
        <begin position="204"/>
        <end position="218"/>
    </location>
</feature>
<evidence type="ECO:0000256" key="9">
    <source>
        <dbReference type="SAM" id="Phobius"/>
    </source>
</evidence>
<evidence type="ECO:0000259" key="10">
    <source>
        <dbReference type="Pfam" id="PF18967"/>
    </source>
</evidence>
<sequence length="218" mass="22797">MPGWVPPVLSAMAAEDGEVLRAIQFNDAFRPQDGVVYTHVLTHLKAQYTAANDAFKSVDDKALAIVNYLGGSTGLLALASAAAVNADKIDPGVAVFSVPAFVAAALSVAFAALARRPMLLCAPPSGAAAVRQADYYKDADKSEAALIGQWNLSTIVLLHATDRKSQWLIRATWCFVTSLALLILPLGKSAFGKAAHTPPTSADAGERVKADGHKGTGK</sequence>
<proteinExistence type="predicted"/>
<keyword evidence="6" id="KW-0051">Antiviral defense</keyword>
<comment type="subcellular location">
    <subcellularLocation>
        <location evidence="1">Cell membrane</location>
    </subcellularLocation>
</comment>
<comment type="caution">
    <text evidence="11">The sequence shown here is derived from an EMBL/GenBank/DDBJ whole genome shotgun (WGS) entry which is preliminary data.</text>
</comment>
<gene>
    <name evidence="11" type="ORF">FRUB_09829</name>
</gene>
<keyword evidence="12" id="KW-1185">Reference proteome</keyword>
<dbReference type="InterPro" id="IPR043760">
    <property type="entry name" value="PycTM_dom"/>
</dbReference>
<organism evidence="11 12">
    <name type="scientific">Fimbriiglobus ruber</name>
    <dbReference type="NCBI Taxonomy" id="1908690"/>
    <lineage>
        <taxon>Bacteria</taxon>
        <taxon>Pseudomonadati</taxon>
        <taxon>Planctomycetota</taxon>
        <taxon>Planctomycetia</taxon>
        <taxon>Gemmatales</taxon>
        <taxon>Gemmataceae</taxon>
        <taxon>Fimbriiglobus</taxon>
    </lineage>
</organism>
<dbReference type="RefSeq" id="WP_143393958.1">
    <property type="nucleotide sequence ID" value="NZ_NIDE01000019.1"/>
</dbReference>
<evidence type="ECO:0000256" key="5">
    <source>
        <dbReference type="ARBA" id="ARBA00022989"/>
    </source>
</evidence>
<accession>A0A225DFX2</accession>
<keyword evidence="4" id="KW-0547">Nucleotide-binding</keyword>
<evidence type="ECO:0000313" key="12">
    <source>
        <dbReference type="Proteomes" id="UP000214646"/>
    </source>
</evidence>
<name>A0A225DFX2_9BACT</name>
<dbReference type="EMBL" id="NIDE01000019">
    <property type="protein sequence ID" value="OWK34987.1"/>
    <property type="molecule type" value="Genomic_DNA"/>
</dbReference>
<keyword evidence="3 9" id="KW-0812">Transmembrane</keyword>